<comment type="caution">
    <text evidence="3">The sequence shown here is derived from an EMBL/GenBank/DDBJ whole genome shotgun (WGS) entry which is preliminary data.</text>
</comment>
<evidence type="ECO:0000313" key="5">
    <source>
        <dbReference type="Proteomes" id="UP000643672"/>
    </source>
</evidence>
<reference evidence="3" key="2">
    <citation type="journal article" date="2017" name="Stand. Genomic Sci.">
        <title>Genome sequence of the sulfur-oxidizing Bathymodiolus thermophilus gill endosymbiont.</title>
        <authorList>
            <person name="Ponnudurai R."/>
            <person name="Sayavedra L."/>
            <person name="Kleiner M."/>
            <person name="Heiden S.E."/>
            <person name="Thurmer A."/>
            <person name="Felbeck H."/>
            <person name="Schluter R."/>
            <person name="Sievert S.M."/>
            <person name="Daniel R."/>
            <person name="Schweder T."/>
            <person name="Markert S."/>
        </authorList>
    </citation>
    <scope>NUCLEOTIDE SEQUENCE</scope>
    <source>
        <strain evidence="3">BAT/CrabSpa'14</strain>
    </source>
</reference>
<dbReference type="EMBL" id="CAESAQ020000050">
    <property type="protein sequence ID" value="CAB5498563.1"/>
    <property type="molecule type" value="Genomic_DNA"/>
</dbReference>
<dbReference type="Proteomes" id="UP000182798">
    <property type="component" value="Unassembled WGS sequence"/>
</dbReference>
<gene>
    <name evidence="3" type="ORF">BGC33_04950</name>
    <name evidence="2" type="ORF">THERMOS_868</name>
</gene>
<dbReference type="EMBL" id="MIQH01000467">
    <property type="protein sequence ID" value="OIR24927.1"/>
    <property type="molecule type" value="Genomic_DNA"/>
</dbReference>
<organism evidence="3 4">
    <name type="scientific">Bathymodiolus thermophilus thioautotrophic gill symbiont</name>
    <dbReference type="NCBI Taxonomy" id="2360"/>
    <lineage>
        <taxon>Bacteria</taxon>
        <taxon>Pseudomonadati</taxon>
        <taxon>Pseudomonadota</taxon>
        <taxon>Gammaproteobacteria</taxon>
        <taxon>sulfur-oxidizing symbionts</taxon>
    </lineage>
</organism>
<feature type="transmembrane region" description="Helical" evidence="1">
    <location>
        <begin position="26"/>
        <end position="49"/>
    </location>
</feature>
<dbReference type="AlphaFoldDB" id="A0A1J5UKZ3"/>
<evidence type="ECO:0000256" key="1">
    <source>
        <dbReference type="SAM" id="Phobius"/>
    </source>
</evidence>
<evidence type="ECO:0000313" key="4">
    <source>
        <dbReference type="Proteomes" id="UP000182798"/>
    </source>
</evidence>
<proteinExistence type="predicted"/>
<name>A0A1J5UKZ3_9GAMM</name>
<reference evidence="2 5" key="3">
    <citation type="submission" date="2020-05" db="EMBL/GenBank/DDBJ databases">
        <authorList>
            <person name="Petersen J."/>
            <person name="Sayavedra L."/>
        </authorList>
    </citation>
    <scope>NUCLEOTIDE SEQUENCE [LARGE SCALE GENOMIC DNA]</scope>
    <source>
        <strain evidence="2">B thermophilus SOXS</strain>
    </source>
</reference>
<reference evidence="4" key="1">
    <citation type="submission" date="2016-09" db="EMBL/GenBank/DDBJ databases">
        <title>Genome Sequence of Bathymodiolus thermophilus sulfur-oxidizing gill endosymbiont.</title>
        <authorList>
            <person name="Ponnudurai R."/>
            <person name="Kleiner M."/>
            <person name="Sayavedra L."/>
            <person name="Thuermer A."/>
            <person name="Felbeck H."/>
            <person name="Schlueter R."/>
            <person name="Schweder T."/>
            <person name="Markert S."/>
        </authorList>
    </citation>
    <scope>NUCLEOTIDE SEQUENCE [LARGE SCALE GENOMIC DNA]</scope>
    <source>
        <strain evidence="4">BAT/CrabSpa'14</strain>
    </source>
</reference>
<evidence type="ECO:0000313" key="3">
    <source>
        <dbReference type="EMBL" id="OIR24927.1"/>
    </source>
</evidence>
<keyword evidence="5" id="KW-1185">Reference proteome</keyword>
<dbReference type="Proteomes" id="UP000643672">
    <property type="component" value="Unassembled WGS sequence"/>
</dbReference>
<dbReference type="RefSeq" id="WP_071564018.1">
    <property type="nucleotide sequence ID" value="NZ_CAESAQ020000050.1"/>
</dbReference>
<sequence>MNTLHCYNSTANLAIFGLDSSQMTSYFSTLTTCLVNRGFFVSITFIAIIEKNLYFWRLWQGTLIRYYLETTQKITINYQLGVSL</sequence>
<accession>A0A1J5UKZ3</accession>
<keyword evidence="1" id="KW-0812">Transmembrane</keyword>
<protein>
    <submittedName>
        <fullName evidence="3">Uncharacterized protein</fullName>
    </submittedName>
</protein>
<keyword evidence="1" id="KW-0472">Membrane</keyword>
<keyword evidence="1" id="KW-1133">Transmembrane helix</keyword>
<evidence type="ECO:0000313" key="2">
    <source>
        <dbReference type="EMBL" id="CAB5498563.1"/>
    </source>
</evidence>